<dbReference type="InterPro" id="IPR017938">
    <property type="entry name" value="Riboflavin_synthase-like_b-brl"/>
</dbReference>
<feature type="compositionally biased region" description="Basic and acidic residues" evidence="3">
    <location>
        <begin position="8"/>
        <end position="23"/>
    </location>
</feature>
<name>A0A6A6BD74_9PEZI</name>
<dbReference type="SUPFAM" id="SSF52343">
    <property type="entry name" value="Ferredoxin reductase-like, C-terminal NADP-linked domain"/>
    <property type="match status" value="1"/>
</dbReference>
<dbReference type="RefSeq" id="XP_033397708.1">
    <property type="nucleotide sequence ID" value="XM_033538148.1"/>
</dbReference>
<evidence type="ECO:0000313" key="5">
    <source>
        <dbReference type="EMBL" id="KAF2141996.1"/>
    </source>
</evidence>
<protein>
    <recommendedName>
        <fullName evidence="4">FAD-binding FR-type domain-containing protein</fullName>
    </recommendedName>
</protein>
<dbReference type="GO" id="GO:0016491">
    <property type="term" value="F:oxidoreductase activity"/>
    <property type="evidence" value="ECO:0007669"/>
    <property type="project" value="UniProtKB-KW"/>
</dbReference>
<reference evidence="5" key="1">
    <citation type="journal article" date="2020" name="Stud. Mycol.">
        <title>101 Dothideomycetes genomes: a test case for predicting lifestyles and emergence of pathogens.</title>
        <authorList>
            <person name="Haridas S."/>
            <person name="Albert R."/>
            <person name="Binder M."/>
            <person name="Bloem J."/>
            <person name="Labutti K."/>
            <person name="Salamov A."/>
            <person name="Andreopoulos B."/>
            <person name="Baker S."/>
            <person name="Barry K."/>
            <person name="Bills G."/>
            <person name="Bluhm B."/>
            <person name="Cannon C."/>
            <person name="Castanera R."/>
            <person name="Culley D."/>
            <person name="Daum C."/>
            <person name="Ezra D."/>
            <person name="Gonzalez J."/>
            <person name="Henrissat B."/>
            <person name="Kuo A."/>
            <person name="Liang C."/>
            <person name="Lipzen A."/>
            <person name="Lutzoni F."/>
            <person name="Magnuson J."/>
            <person name="Mondo S."/>
            <person name="Nolan M."/>
            <person name="Ohm R."/>
            <person name="Pangilinan J."/>
            <person name="Park H.-J."/>
            <person name="Ramirez L."/>
            <person name="Alfaro M."/>
            <person name="Sun H."/>
            <person name="Tritt A."/>
            <person name="Yoshinaga Y."/>
            <person name="Zwiers L.-H."/>
            <person name="Turgeon B."/>
            <person name="Goodwin S."/>
            <person name="Spatafora J."/>
            <person name="Crous P."/>
            <person name="Grigoriev I."/>
        </authorList>
    </citation>
    <scope>NUCLEOTIDE SEQUENCE</scope>
    <source>
        <strain evidence="5">CBS 121167</strain>
    </source>
</reference>
<dbReference type="InterPro" id="IPR039261">
    <property type="entry name" value="FNR_nucleotide-bd"/>
</dbReference>
<dbReference type="EMBL" id="ML995485">
    <property type="protein sequence ID" value="KAF2141996.1"/>
    <property type="molecule type" value="Genomic_DNA"/>
</dbReference>
<dbReference type="GeneID" id="54295644"/>
<sequence length="274" mass="30676">MSTIRSKASHEERTASEPRDPNLHRVRIDRIKDVNSTTKLIKLSLKENKQNMFLPGQWLDVFVPGTPKAGGFTITSEPARTSPKPPQTGFLELAIQKSPNNPPAAWLWRPVDETRGTELNVRVGGSFVWPPSNVPLEDIDRAIFIAGGASAGERILFLDRLISATLSPAQSMLVDHVPSEFRLKLFLTGQTSNVEQLNDGDSKPLRQQMEREAVDVAFRRLTVNDALDVLGPEQNRAKTVCYVCGPPAMTDEYVKVLREQKGMDEGRVMCEKWW</sequence>
<dbReference type="GO" id="GO:0005739">
    <property type="term" value="C:mitochondrion"/>
    <property type="evidence" value="ECO:0007669"/>
    <property type="project" value="TreeGrafter"/>
</dbReference>
<accession>A0A6A6BD74</accession>
<evidence type="ECO:0000259" key="4">
    <source>
        <dbReference type="PROSITE" id="PS51384"/>
    </source>
</evidence>
<keyword evidence="6" id="KW-1185">Reference proteome</keyword>
<dbReference type="AlphaFoldDB" id="A0A6A6BD74"/>
<dbReference type="InterPro" id="IPR052128">
    <property type="entry name" value="Oxidoreductase_NAD-binding"/>
</dbReference>
<dbReference type="Proteomes" id="UP000799438">
    <property type="component" value="Unassembled WGS sequence"/>
</dbReference>
<dbReference type="PANTHER" id="PTHR46505:SF1">
    <property type="entry name" value="OXIDOREDUCTASE NAD-BINDING DOMAIN-CONTAINING PROTEIN 1"/>
    <property type="match status" value="1"/>
</dbReference>
<dbReference type="InterPro" id="IPR017927">
    <property type="entry name" value="FAD-bd_FR_type"/>
</dbReference>
<dbReference type="PANTHER" id="PTHR46505">
    <property type="entry name" value="OXIDOREDUCTASE NAD-BINDING DOMAIN-CONTAINING PROTEIN 1"/>
    <property type="match status" value="1"/>
</dbReference>
<dbReference type="Gene3D" id="3.40.50.80">
    <property type="entry name" value="Nucleotide-binding domain of ferredoxin-NADP reductase (FNR) module"/>
    <property type="match status" value="1"/>
</dbReference>
<dbReference type="PROSITE" id="PS51384">
    <property type="entry name" value="FAD_FR"/>
    <property type="match status" value="1"/>
</dbReference>
<evidence type="ECO:0000256" key="3">
    <source>
        <dbReference type="SAM" id="MobiDB-lite"/>
    </source>
</evidence>
<evidence type="ECO:0000313" key="6">
    <source>
        <dbReference type="Proteomes" id="UP000799438"/>
    </source>
</evidence>
<dbReference type="CDD" id="cd00322">
    <property type="entry name" value="FNR_like"/>
    <property type="match status" value="1"/>
</dbReference>
<feature type="region of interest" description="Disordered" evidence="3">
    <location>
        <begin position="1"/>
        <end position="23"/>
    </location>
</feature>
<keyword evidence="1" id="KW-0560">Oxidoreductase</keyword>
<feature type="domain" description="FAD-binding FR-type" evidence="4">
    <location>
        <begin position="21"/>
        <end position="138"/>
    </location>
</feature>
<evidence type="ECO:0000256" key="1">
    <source>
        <dbReference type="ARBA" id="ARBA00023002"/>
    </source>
</evidence>
<dbReference type="OrthoDB" id="436496at2759"/>
<dbReference type="Gene3D" id="2.40.30.10">
    <property type="entry name" value="Translation factors"/>
    <property type="match status" value="1"/>
</dbReference>
<gene>
    <name evidence="5" type="ORF">K452DRAFT_249747</name>
</gene>
<proteinExistence type="predicted"/>
<evidence type="ECO:0000256" key="2">
    <source>
        <dbReference type="ARBA" id="ARBA00023027"/>
    </source>
</evidence>
<organism evidence="5 6">
    <name type="scientific">Aplosporella prunicola CBS 121167</name>
    <dbReference type="NCBI Taxonomy" id="1176127"/>
    <lineage>
        <taxon>Eukaryota</taxon>
        <taxon>Fungi</taxon>
        <taxon>Dikarya</taxon>
        <taxon>Ascomycota</taxon>
        <taxon>Pezizomycotina</taxon>
        <taxon>Dothideomycetes</taxon>
        <taxon>Dothideomycetes incertae sedis</taxon>
        <taxon>Botryosphaeriales</taxon>
        <taxon>Aplosporellaceae</taxon>
        <taxon>Aplosporella</taxon>
    </lineage>
</organism>
<keyword evidence="2" id="KW-0520">NAD</keyword>
<dbReference type="SUPFAM" id="SSF63380">
    <property type="entry name" value="Riboflavin synthase domain-like"/>
    <property type="match status" value="1"/>
</dbReference>